<dbReference type="PANTHER" id="PTHR34989">
    <property type="entry name" value="PROTEIN HDED"/>
    <property type="match status" value="1"/>
</dbReference>
<proteinExistence type="predicted"/>
<keyword evidence="1" id="KW-1133">Transmembrane helix</keyword>
<feature type="transmembrane region" description="Helical" evidence="1">
    <location>
        <begin position="119"/>
        <end position="140"/>
    </location>
</feature>
<dbReference type="Proteomes" id="UP000631653">
    <property type="component" value="Unassembled WGS sequence"/>
</dbReference>
<feature type="transmembrane region" description="Helical" evidence="1">
    <location>
        <begin position="146"/>
        <end position="166"/>
    </location>
</feature>
<dbReference type="RefSeq" id="WP_173569850.1">
    <property type="nucleotide sequence ID" value="NZ_WOSY01000006.1"/>
</dbReference>
<keyword evidence="3" id="KW-1185">Reference proteome</keyword>
<protein>
    <submittedName>
        <fullName evidence="2">HdeD family acid-resistance protein</fullName>
    </submittedName>
</protein>
<dbReference type="PANTHER" id="PTHR34989:SF1">
    <property type="entry name" value="PROTEIN HDED"/>
    <property type="match status" value="1"/>
</dbReference>
<keyword evidence="1" id="KW-0472">Membrane</keyword>
<evidence type="ECO:0000256" key="1">
    <source>
        <dbReference type="SAM" id="Phobius"/>
    </source>
</evidence>
<comment type="caution">
    <text evidence="2">The sequence shown here is derived from an EMBL/GenBank/DDBJ whole genome shotgun (WGS) entry which is preliminary data.</text>
</comment>
<sequence length="183" mass="19717">MNTHVGNRWLRFVLLGIASIALGAFAWIDAISVTLASTVLFGVIFIIAGAFQLAHAFSCREWSSRLLSALLGCLYILGGMLLIEEPATGSAFITAFIAISMVIGGAVRSMIAFQNRALSGWWMMMLGGLVTIAIGVMLYATLPWSGLWLVGTLIACELIFAGIGWVQFGLALRRGTVVIERNF</sequence>
<evidence type="ECO:0000313" key="3">
    <source>
        <dbReference type="Proteomes" id="UP000631653"/>
    </source>
</evidence>
<dbReference type="InterPro" id="IPR005325">
    <property type="entry name" value="DUF308_memb"/>
</dbReference>
<dbReference type="InterPro" id="IPR052712">
    <property type="entry name" value="Acid_resist_chaperone_HdeD"/>
</dbReference>
<dbReference type="Pfam" id="PF03729">
    <property type="entry name" value="DUF308"/>
    <property type="match status" value="1"/>
</dbReference>
<name>A0ABX0K158_9PROT</name>
<feature type="transmembrane region" description="Helical" evidence="1">
    <location>
        <begin position="66"/>
        <end position="83"/>
    </location>
</feature>
<feature type="transmembrane region" description="Helical" evidence="1">
    <location>
        <begin position="34"/>
        <end position="54"/>
    </location>
</feature>
<evidence type="ECO:0000313" key="2">
    <source>
        <dbReference type="EMBL" id="NHN88551.1"/>
    </source>
</evidence>
<gene>
    <name evidence="2" type="ORF">GOB81_07895</name>
</gene>
<feature type="transmembrane region" description="Helical" evidence="1">
    <location>
        <begin position="89"/>
        <end position="107"/>
    </location>
</feature>
<accession>A0ABX0K158</accession>
<feature type="transmembrane region" description="Helical" evidence="1">
    <location>
        <begin position="9"/>
        <end position="28"/>
    </location>
</feature>
<organism evidence="2 3">
    <name type="scientific">Acetobacter conturbans</name>
    <dbReference type="NCBI Taxonomy" id="1737472"/>
    <lineage>
        <taxon>Bacteria</taxon>
        <taxon>Pseudomonadati</taxon>
        <taxon>Pseudomonadota</taxon>
        <taxon>Alphaproteobacteria</taxon>
        <taxon>Acetobacterales</taxon>
        <taxon>Acetobacteraceae</taxon>
        <taxon>Acetobacter</taxon>
    </lineage>
</organism>
<reference evidence="2 3" key="1">
    <citation type="journal article" date="2020" name="Int. J. Syst. Evol. Microbiol.">
        <title>Novel acetic acid bacteria from cider fermentations: Acetobacter conturbans sp. nov. and Acetobacter fallax sp. nov.</title>
        <authorList>
            <person name="Sombolestani A.S."/>
            <person name="Cleenwerck I."/>
            <person name="Cnockaert M."/>
            <person name="Borremans W."/>
            <person name="Wieme A.D."/>
            <person name="De Vuyst L."/>
            <person name="Vandamme P."/>
        </authorList>
    </citation>
    <scope>NUCLEOTIDE SEQUENCE [LARGE SCALE GENOMIC DNA]</scope>
    <source>
        <strain evidence="2 3">LMG 1627</strain>
    </source>
</reference>
<keyword evidence="1" id="KW-0812">Transmembrane</keyword>
<dbReference type="EMBL" id="WOSY01000006">
    <property type="protein sequence ID" value="NHN88551.1"/>
    <property type="molecule type" value="Genomic_DNA"/>
</dbReference>